<name>A0A8H2ZPX3_9HELO</name>
<comment type="caution">
    <text evidence="1">The sequence shown here is derived from an EMBL/GenBank/DDBJ whole genome shotgun (WGS) entry which is preliminary data.</text>
</comment>
<protein>
    <submittedName>
        <fullName evidence="1">F8fd7894-577d-4a50-8e26-3a47518a87da</fullName>
    </submittedName>
</protein>
<accession>A0A8H2ZPX3</accession>
<dbReference type="AlphaFoldDB" id="A0A8H2ZPX3"/>
<dbReference type="EMBL" id="CAJHIA010000007">
    <property type="protein sequence ID" value="CAD6442350.1"/>
    <property type="molecule type" value="Genomic_DNA"/>
</dbReference>
<sequence length="80" mass="8278">MVDASAVEAFSNTAAPALRVELCMIWGPQLIGPVGATMDAVAVGGFRGATVDHEVAGEVAAEEVLLFCVRAFVPATKRAF</sequence>
<evidence type="ECO:0000313" key="2">
    <source>
        <dbReference type="Proteomes" id="UP000624404"/>
    </source>
</evidence>
<reference evidence="1" key="1">
    <citation type="submission" date="2020-10" db="EMBL/GenBank/DDBJ databases">
        <authorList>
            <person name="Kusch S."/>
        </authorList>
    </citation>
    <scope>NUCLEOTIDE SEQUENCE</scope>
    <source>
        <strain evidence="1">SwB9</strain>
    </source>
</reference>
<keyword evidence="2" id="KW-1185">Reference proteome</keyword>
<evidence type="ECO:0000313" key="1">
    <source>
        <dbReference type="EMBL" id="CAD6442350.1"/>
    </source>
</evidence>
<organism evidence="1 2">
    <name type="scientific">Sclerotinia trifoliorum</name>
    <dbReference type="NCBI Taxonomy" id="28548"/>
    <lineage>
        <taxon>Eukaryota</taxon>
        <taxon>Fungi</taxon>
        <taxon>Dikarya</taxon>
        <taxon>Ascomycota</taxon>
        <taxon>Pezizomycotina</taxon>
        <taxon>Leotiomycetes</taxon>
        <taxon>Helotiales</taxon>
        <taxon>Sclerotiniaceae</taxon>
        <taxon>Sclerotinia</taxon>
    </lineage>
</organism>
<dbReference type="Proteomes" id="UP000624404">
    <property type="component" value="Unassembled WGS sequence"/>
</dbReference>
<proteinExistence type="predicted"/>
<gene>
    <name evidence="1" type="ORF">SCLTRI_LOCUS2143</name>
</gene>